<keyword evidence="2" id="KW-1185">Reference proteome</keyword>
<protein>
    <submittedName>
        <fullName evidence="1">Uncharacterized protein</fullName>
    </submittedName>
</protein>
<dbReference type="AlphaFoldDB" id="A0A835HU82"/>
<accession>A0A835HU82</accession>
<dbReference type="Proteomes" id="UP000631114">
    <property type="component" value="Unassembled WGS sequence"/>
</dbReference>
<gene>
    <name evidence="1" type="ORF">IFM89_018856</name>
</gene>
<name>A0A835HU82_9MAGN</name>
<organism evidence="1 2">
    <name type="scientific">Coptis chinensis</name>
    <dbReference type="NCBI Taxonomy" id="261450"/>
    <lineage>
        <taxon>Eukaryota</taxon>
        <taxon>Viridiplantae</taxon>
        <taxon>Streptophyta</taxon>
        <taxon>Embryophyta</taxon>
        <taxon>Tracheophyta</taxon>
        <taxon>Spermatophyta</taxon>
        <taxon>Magnoliopsida</taxon>
        <taxon>Ranunculales</taxon>
        <taxon>Ranunculaceae</taxon>
        <taxon>Coptidoideae</taxon>
        <taxon>Coptis</taxon>
    </lineage>
</organism>
<evidence type="ECO:0000313" key="1">
    <source>
        <dbReference type="EMBL" id="KAF9605836.1"/>
    </source>
</evidence>
<evidence type="ECO:0000313" key="2">
    <source>
        <dbReference type="Proteomes" id="UP000631114"/>
    </source>
</evidence>
<dbReference type="EMBL" id="JADFTS010000005">
    <property type="protein sequence ID" value="KAF9605836.1"/>
    <property type="molecule type" value="Genomic_DNA"/>
</dbReference>
<proteinExistence type="predicted"/>
<dbReference type="OrthoDB" id="984527at2759"/>
<comment type="caution">
    <text evidence="1">The sequence shown here is derived from an EMBL/GenBank/DDBJ whole genome shotgun (WGS) entry which is preliminary data.</text>
</comment>
<sequence length="100" mass="11450">MGKKIFMLPVEEVNLTTVKYEREVLKAPHLTDFGLRLFIRLAAPIIGSLIMSYLKKHNGFTELENIVIPETPMFRPEFPPQGIAAPYPSTWQCPSSSHWH</sequence>
<reference evidence="1 2" key="1">
    <citation type="submission" date="2020-10" db="EMBL/GenBank/DDBJ databases">
        <title>The Coptis chinensis genome and diversification of protoberbering-type alkaloids.</title>
        <authorList>
            <person name="Wang B."/>
            <person name="Shu S."/>
            <person name="Song C."/>
            <person name="Liu Y."/>
        </authorList>
    </citation>
    <scope>NUCLEOTIDE SEQUENCE [LARGE SCALE GENOMIC DNA]</scope>
    <source>
        <strain evidence="1">HL-2020</strain>
        <tissue evidence="1">Leaf</tissue>
    </source>
</reference>